<proteinExistence type="predicted"/>
<reference evidence="1 2" key="1">
    <citation type="submission" date="2019-03" db="EMBL/GenBank/DDBJ databases">
        <title>First draft genome of Liparis tanakae, snailfish: a comprehensive survey of snailfish specific genes.</title>
        <authorList>
            <person name="Kim W."/>
            <person name="Song I."/>
            <person name="Jeong J.-H."/>
            <person name="Kim D."/>
            <person name="Kim S."/>
            <person name="Ryu S."/>
            <person name="Song J.Y."/>
            <person name="Lee S.K."/>
        </authorList>
    </citation>
    <scope>NUCLEOTIDE SEQUENCE [LARGE SCALE GENOMIC DNA]</scope>
    <source>
        <tissue evidence="1">Muscle</tissue>
    </source>
</reference>
<dbReference type="Proteomes" id="UP000314294">
    <property type="component" value="Unassembled WGS sequence"/>
</dbReference>
<gene>
    <name evidence="1" type="ORF">EYF80_054153</name>
</gene>
<organism evidence="1 2">
    <name type="scientific">Liparis tanakae</name>
    <name type="common">Tanaka's snailfish</name>
    <dbReference type="NCBI Taxonomy" id="230148"/>
    <lineage>
        <taxon>Eukaryota</taxon>
        <taxon>Metazoa</taxon>
        <taxon>Chordata</taxon>
        <taxon>Craniata</taxon>
        <taxon>Vertebrata</taxon>
        <taxon>Euteleostomi</taxon>
        <taxon>Actinopterygii</taxon>
        <taxon>Neopterygii</taxon>
        <taxon>Teleostei</taxon>
        <taxon>Neoteleostei</taxon>
        <taxon>Acanthomorphata</taxon>
        <taxon>Eupercaria</taxon>
        <taxon>Perciformes</taxon>
        <taxon>Cottioidei</taxon>
        <taxon>Cottales</taxon>
        <taxon>Liparidae</taxon>
        <taxon>Liparis</taxon>
    </lineage>
</organism>
<comment type="caution">
    <text evidence="1">The sequence shown here is derived from an EMBL/GenBank/DDBJ whole genome shotgun (WGS) entry which is preliminary data.</text>
</comment>
<evidence type="ECO:0000313" key="2">
    <source>
        <dbReference type="Proteomes" id="UP000314294"/>
    </source>
</evidence>
<protein>
    <submittedName>
        <fullName evidence="1">Uncharacterized protein</fullName>
    </submittedName>
</protein>
<accession>A0A4Z2F5B7</accession>
<dbReference type="EMBL" id="SRLO01001726">
    <property type="protein sequence ID" value="TNN35682.1"/>
    <property type="molecule type" value="Genomic_DNA"/>
</dbReference>
<name>A0A4Z2F5B7_9TELE</name>
<keyword evidence="2" id="KW-1185">Reference proteome</keyword>
<dbReference type="AlphaFoldDB" id="A0A4Z2F5B7"/>
<sequence length="92" mass="10575">MCHRGNVVHHLGRVRPDNQSPRSDLRCRLSARVIRVHSSLRGLDAICRLIPALTLRSRKNGLRSLFSRQNHFSLILRESLPLFLVPPAFESR</sequence>
<evidence type="ECO:0000313" key="1">
    <source>
        <dbReference type="EMBL" id="TNN35682.1"/>
    </source>
</evidence>